<feature type="binding site" evidence="9">
    <location>
        <position position="65"/>
    </location>
    <ligand>
        <name>4-amino-2-methyl-5-(diphosphooxymethyl)pyrimidine</name>
        <dbReference type="ChEBI" id="CHEBI:57841"/>
    </ligand>
</feature>
<feature type="binding site" evidence="9">
    <location>
        <position position="104"/>
    </location>
    <ligand>
        <name>4-amino-2-methyl-5-(diphosphooxymethyl)pyrimidine</name>
        <dbReference type="ChEBI" id="CHEBI:57841"/>
    </ligand>
</feature>
<dbReference type="CDD" id="cd00564">
    <property type="entry name" value="TMP_TenI"/>
    <property type="match status" value="1"/>
</dbReference>
<feature type="binding site" evidence="9">
    <location>
        <begin position="129"/>
        <end position="131"/>
    </location>
    <ligand>
        <name>2-[(2R,5Z)-2-carboxy-4-methylthiazol-5(2H)-ylidene]ethyl phosphate</name>
        <dbReference type="ChEBI" id="CHEBI:62899"/>
    </ligand>
</feature>
<evidence type="ECO:0000256" key="3">
    <source>
        <dbReference type="ARBA" id="ARBA00022723"/>
    </source>
</evidence>
<keyword evidence="14" id="KW-1185">Reference proteome</keyword>
<dbReference type="InterPro" id="IPR013785">
    <property type="entry name" value="Aldolase_TIM"/>
</dbReference>
<dbReference type="InterPro" id="IPR022998">
    <property type="entry name" value="ThiamineP_synth_TenI"/>
</dbReference>
<organism evidence="13 14">
    <name type="scientific">Roseinatronobacter ekhonensis</name>
    <dbReference type="NCBI Taxonomy" id="254356"/>
    <lineage>
        <taxon>Bacteria</taxon>
        <taxon>Pseudomonadati</taxon>
        <taxon>Pseudomonadota</taxon>
        <taxon>Alphaproteobacteria</taxon>
        <taxon>Rhodobacterales</taxon>
        <taxon>Paracoccaceae</taxon>
        <taxon>Roseinatronobacter</taxon>
    </lineage>
</organism>
<dbReference type="GO" id="GO:0005737">
    <property type="term" value="C:cytoplasm"/>
    <property type="evidence" value="ECO:0007669"/>
    <property type="project" value="TreeGrafter"/>
</dbReference>
<feature type="binding site" evidence="9">
    <location>
        <position position="160"/>
    </location>
    <ligand>
        <name>2-[(2R,5Z)-2-carboxy-4-methylthiazol-5(2H)-ylidene]ethyl phosphate</name>
        <dbReference type="ChEBI" id="CHEBI:62899"/>
    </ligand>
</feature>
<dbReference type="GO" id="GO:0009229">
    <property type="term" value="P:thiamine diphosphate biosynthetic process"/>
    <property type="evidence" value="ECO:0007669"/>
    <property type="project" value="UniProtKB-UniRule"/>
</dbReference>
<dbReference type="EC" id="2.5.1.3" evidence="9"/>
<gene>
    <name evidence="13" type="primary">thiE_2</name>
    <name evidence="9" type="synonym">thiE</name>
    <name evidence="13" type="ORF">ROE7235_03244</name>
</gene>
<evidence type="ECO:0000256" key="1">
    <source>
        <dbReference type="ARBA" id="ARBA00005165"/>
    </source>
</evidence>
<comment type="pathway">
    <text evidence="1 9 11">Cofactor biosynthesis; thiamine diphosphate biosynthesis; thiamine phosphate from 4-amino-2-methyl-5-diphosphomethylpyrimidine and 4-methyl-5-(2-phosphoethyl)-thiazole: step 1/1.</text>
</comment>
<evidence type="ECO:0000256" key="11">
    <source>
        <dbReference type="RuleBase" id="RU004253"/>
    </source>
</evidence>
<feature type="binding site" evidence="9">
    <location>
        <begin position="33"/>
        <end position="37"/>
    </location>
    <ligand>
        <name>4-amino-2-methyl-5-(diphosphooxymethyl)pyrimidine</name>
        <dbReference type="ChEBI" id="CHEBI:57841"/>
    </ligand>
</feature>
<dbReference type="GO" id="GO:0004789">
    <property type="term" value="F:thiamine-phosphate diphosphorylase activity"/>
    <property type="evidence" value="ECO:0007669"/>
    <property type="project" value="UniProtKB-UniRule"/>
</dbReference>
<dbReference type="EMBL" id="UIHC01000051">
    <property type="protein sequence ID" value="SUZ33474.1"/>
    <property type="molecule type" value="Genomic_DNA"/>
</dbReference>
<evidence type="ECO:0000256" key="7">
    <source>
        <dbReference type="ARBA" id="ARBA00047851"/>
    </source>
</evidence>
<feature type="binding site" evidence="9">
    <location>
        <position position="66"/>
    </location>
    <ligand>
        <name>Mg(2+)</name>
        <dbReference type="ChEBI" id="CHEBI:18420"/>
    </ligand>
</feature>
<comment type="catalytic activity">
    <reaction evidence="7 9 10">
        <text>2-(2-carboxy-4-methylthiazol-5-yl)ethyl phosphate + 4-amino-2-methyl-5-(diphosphooxymethyl)pyrimidine + 2 H(+) = thiamine phosphate + CO2 + diphosphate</text>
        <dbReference type="Rhea" id="RHEA:47848"/>
        <dbReference type="ChEBI" id="CHEBI:15378"/>
        <dbReference type="ChEBI" id="CHEBI:16526"/>
        <dbReference type="ChEBI" id="CHEBI:33019"/>
        <dbReference type="ChEBI" id="CHEBI:37575"/>
        <dbReference type="ChEBI" id="CHEBI:57841"/>
        <dbReference type="ChEBI" id="CHEBI:62890"/>
        <dbReference type="EC" id="2.5.1.3"/>
    </reaction>
</comment>
<feature type="binding site" evidence="9">
    <location>
        <begin position="180"/>
        <end position="181"/>
    </location>
    <ligand>
        <name>2-[(2R,5Z)-2-carboxy-4-methylthiazol-5(2H)-ylidene]ethyl phosphate</name>
        <dbReference type="ChEBI" id="CHEBI:62899"/>
    </ligand>
</feature>
<feature type="binding site" evidence="9">
    <location>
        <position position="85"/>
    </location>
    <ligand>
        <name>Mg(2+)</name>
        <dbReference type="ChEBI" id="CHEBI:18420"/>
    </ligand>
</feature>
<dbReference type="Proteomes" id="UP000272908">
    <property type="component" value="Unassembled WGS sequence"/>
</dbReference>
<dbReference type="SUPFAM" id="SSF51391">
    <property type="entry name" value="Thiamin phosphate synthase"/>
    <property type="match status" value="1"/>
</dbReference>
<name>A0A3B0MXL3_9RHOB</name>
<keyword evidence="2 9" id="KW-0808">Transferase</keyword>
<dbReference type="HAMAP" id="MF_00097">
    <property type="entry name" value="TMP_synthase"/>
    <property type="match status" value="1"/>
</dbReference>
<dbReference type="Pfam" id="PF02581">
    <property type="entry name" value="TMP-TENI"/>
    <property type="match status" value="1"/>
</dbReference>
<dbReference type="GO" id="GO:0000287">
    <property type="term" value="F:magnesium ion binding"/>
    <property type="evidence" value="ECO:0007669"/>
    <property type="project" value="UniProtKB-UniRule"/>
</dbReference>
<comment type="catalytic activity">
    <reaction evidence="6 9 10">
        <text>4-methyl-5-(2-phosphooxyethyl)-thiazole + 4-amino-2-methyl-5-(diphosphooxymethyl)pyrimidine + H(+) = thiamine phosphate + diphosphate</text>
        <dbReference type="Rhea" id="RHEA:22328"/>
        <dbReference type="ChEBI" id="CHEBI:15378"/>
        <dbReference type="ChEBI" id="CHEBI:33019"/>
        <dbReference type="ChEBI" id="CHEBI:37575"/>
        <dbReference type="ChEBI" id="CHEBI:57841"/>
        <dbReference type="ChEBI" id="CHEBI:58296"/>
        <dbReference type="EC" id="2.5.1.3"/>
    </reaction>
</comment>
<feature type="binding site" evidence="9">
    <location>
        <position position="132"/>
    </location>
    <ligand>
        <name>4-amino-2-methyl-5-(diphosphooxymethyl)pyrimidine</name>
        <dbReference type="ChEBI" id="CHEBI:57841"/>
    </ligand>
</feature>
<dbReference type="NCBIfam" id="TIGR00693">
    <property type="entry name" value="thiE"/>
    <property type="match status" value="1"/>
</dbReference>
<comment type="similarity">
    <text evidence="9 10">Belongs to the thiamine-phosphate synthase family.</text>
</comment>
<sequence length="203" mass="20556">MMGPVYVITDPDASLPVAAQALSAAQGGAGAVQIRDKHISDDDFAALVSALLPQMRALGVKLIVNDRAGVALRTMADGLHIGQGDGDPRALREQMPKGMILGLSVQTVAQARRIPAGVDYIGAGPVRATATKPDHAAPVGLEGLAQIAAATALPCYAIGGIKHGDARALKTAGAVGMAVVSAVTRAPDPVAATRALLTDWSMA</sequence>
<evidence type="ECO:0000256" key="4">
    <source>
        <dbReference type="ARBA" id="ARBA00022842"/>
    </source>
</evidence>
<keyword evidence="3 9" id="KW-0479">Metal-binding</keyword>
<evidence type="ECO:0000256" key="6">
    <source>
        <dbReference type="ARBA" id="ARBA00047334"/>
    </source>
</evidence>
<dbReference type="AlphaFoldDB" id="A0A3B0MXL3"/>
<evidence type="ECO:0000256" key="5">
    <source>
        <dbReference type="ARBA" id="ARBA00022977"/>
    </source>
</evidence>
<evidence type="ECO:0000259" key="12">
    <source>
        <dbReference type="Pfam" id="PF02581"/>
    </source>
</evidence>
<proteinExistence type="inferred from homology"/>
<dbReference type="InterPro" id="IPR034291">
    <property type="entry name" value="TMP_synthase"/>
</dbReference>
<keyword evidence="5 9" id="KW-0784">Thiamine biosynthesis</keyword>
<evidence type="ECO:0000256" key="9">
    <source>
        <dbReference type="HAMAP-Rule" id="MF_00097"/>
    </source>
</evidence>
<protein>
    <recommendedName>
        <fullName evidence="9">Thiamine-phosphate synthase</fullName>
        <shortName evidence="9">TP synthase</shortName>
        <shortName evidence="9">TPS</shortName>
        <ecNumber evidence="9">2.5.1.3</ecNumber>
    </recommendedName>
    <alternativeName>
        <fullName evidence="9">Thiamine-phosphate pyrophosphorylase</fullName>
        <shortName evidence="9">TMP pyrophosphorylase</shortName>
        <shortName evidence="9">TMP-PPase</shortName>
    </alternativeName>
</protein>
<comment type="function">
    <text evidence="9">Condenses 4-methyl-5-(beta-hydroxyethyl)thiazole monophosphate (THZ-P) and 2-methyl-4-amino-5-hydroxymethyl pyrimidine pyrophosphate (HMP-PP) to form thiamine monophosphate (TMP).</text>
</comment>
<evidence type="ECO:0000256" key="2">
    <source>
        <dbReference type="ARBA" id="ARBA00022679"/>
    </source>
</evidence>
<comment type="cofactor">
    <cofactor evidence="9">
        <name>Mg(2+)</name>
        <dbReference type="ChEBI" id="CHEBI:18420"/>
    </cofactor>
    <text evidence="9">Binds 1 Mg(2+) ion per subunit.</text>
</comment>
<dbReference type="Gene3D" id="3.20.20.70">
    <property type="entry name" value="Aldolase class I"/>
    <property type="match status" value="1"/>
</dbReference>
<dbReference type="PANTHER" id="PTHR20857:SF15">
    <property type="entry name" value="THIAMINE-PHOSPHATE SYNTHASE"/>
    <property type="match status" value="1"/>
</dbReference>
<evidence type="ECO:0000313" key="13">
    <source>
        <dbReference type="EMBL" id="SUZ33474.1"/>
    </source>
</evidence>
<dbReference type="PANTHER" id="PTHR20857">
    <property type="entry name" value="THIAMINE-PHOSPHATE PYROPHOSPHORYLASE"/>
    <property type="match status" value="1"/>
</dbReference>
<accession>A0A3B0MXL3</accession>
<evidence type="ECO:0000256" key="10">
    <source>
        <dbReference type="RuleBase" id="RU003826"/>
    </source>
</evidence>
<dbReference type="GO" id="GO:0009228">
    <property type="term" value="P:thiamine biosynthetic process"/>
    <property type="evidence" value="ECO:0007669"/>
    <property type="project" value="UniProtKB-KW"/>
</dbReference>
<dbReference type="UniPathway" id="UPA00060">
    <property type="reaction ID" value="UER00141"/>
</dbReference>
<dbReference type="RefSeq" id="WP_245964000.1">
    <property type="nucleotide sequence ID" value="NZ_UIHC01000051.1"/>
</dbReference>
<comment type="catalytic activity">
    <reaction evidence="8 9 10">
        <text>2-[(2R,5Z)-2-carboxy-4-methylthiazol-5(2H)-ylidene]ethyl phosphate + 4-amino-2-methyl-5-(diphosphooxymethyl)pyrimidine + 2 H(+) = thiamine phosphate + CO2 + diphosphate</text>
        <dbReference type="Rhea" id="RHEA:47844"/>
        <dbReference type="ChEBI" id="CHEBI:15378"/>
        <dbReference type="ChEBI" id="CHEBI:16526"/>
        <dbReference type="ChEBI" id="CHEBI:33019"/>
        <dbReference type="ChEBI" id="CHEBI:37575"/>
        <dbReference type="ChEBI" id="CHEBI:57841"/>
        <dbReference type="ChEBI" id="CHEBI:62899"/>
        <dbReference type="EC" id="2.5.1.3"/>
    </reaction>
</comment>
<feature type="domain" description="Thiamine phosphate synthase/TenI" evidence="12">
    <location>
        <begin position="5"/>
        <end position="183"/>
    </location>
</feature>
<evidence type="ECO:0000256" key="8">
    <source>
        <dbReference type="ARBA" id="ARBA00047883"/>
    </source>
</evidence>
<dbReference type="InterPro" id="IPR036206">
    <property type="entry name" value="ThiamineP_synth_sf"/>
</dbReference>
<reference evidence="14" key="1">
    <citation type="submission" date="2018-08" db="EMBL/GenBank/DDBJ databases">
        <authorList>
            <person name="Rodrigo-Torres L."/>
            <person name="Arahal R. D."/>
            <person name="Lucena T."/>
        </authorList>
    </citation>
    <scope>NUCLEOTIDE SEQUENCE [LARGE SCALE GENOMIC DNA]</scope>
    <source>
        <strain evidence="14">CECT 7235</strain>
    </source>
</reference>
<keyword evidence="4 9" id="KW-0460">Magnesium</keyword>
<evidence type="ECO:0000313" key="14">
    <source>
        <dbReference type="Proteomes" id="UP000272908"/>
    </source>
</evidence>